<evidence type="ECO:0000313" key="3">
    <source>
        <dbReference type="Proteomes" id="UP001324634"/>
    </source>
</evidence>
<dbReference type="InterPro" id="IPR011250">
    <property type="entry name" value="OMP/PagP_B-barrel"/>
</dbReference>
<sequence>MKFFLCILLLLGAISARADFVAGIGLEGSTSGESNRGEFRHNSLFGVRGDFEIGFKYLTLHLSGAYSFGTADSDYQLTDPNNASNTATAEGLETTLGLLRLGVGARLMLIRSQRFRFFAGGGGLYGALALMYDKDEYYWKTGSTNGLKSTEAQALKGSYLEAGMDFIFTKTVGMRLLYQKTFLQTDAFETLNNKELDLQTNYFSLNYIQYVDTKW</sequence>
<organism evidence="2 3">
    <name type="scientific">Peredibacter starrii</name>
    <dbReference type="NCBI Taxonomy" id="28202"/>
    <lineage>
        <taxon>Bacteria</taxon>
        <taxon>Pseudomonadati</taxon>
        <taxon>Bdellovibrionota</taxon>
        <taxon>Bacteriovoracia</taxon>
        <taxon>Bacteriovoracales</taxon>
        <taxon>Bacteriovoracaceae</taxon>
        <taxon>Peredibacter</taxon>
    </lineage>
</organism>
<dbReference type="KEGG" id="psti:SOO65_17190"/>
<dbReference type="AlphaFoldDB" id="A0AAX4HMI5"/>
<dbReference type="EMBL" id="CP139487">
    <property type="protein sequence ID" value="WPU64431.1"/>
    <property type="molecule type" value="Genomic_DNA"/>
</dbReference>
<reference evidence="2 3" key="1">
    <citation type="submission" date="2023-11" db="EMBL/GenBank/DDBJ databases">
        <title>Peredibacter starrii A3.12.</title>
        <authorList>
            <person name="Mitchell R.J."/>
        </authorList>
    </citation>
    <scope>NUCLEOTIDE SEQUENCE [LARGE SCALE GENOMIC DNA]</scope>
    <source>
        <strain evidence="2 3">A3.12</strain>
    </source>
</reference>
<protein>
    <recommendedName>
        <fullName evidence="4">Outer membrane protein beta-barrel domain-containing protein</fullName>
    </recommendedName>
</protein>
<keyword evidence="1" id="KW-0732">Signal</keyword>
<feature type="chain" id="PRO_5043892709" description="Outer membrane protein beta-barrel domain-containing protein" evidence="1">
    <location>
        <begin position="19"/>
        <end position="215"/>
    </location>
</feature>
<feature type="signal peptide" evidence="1">
    <location>
        <begin position="1"/>
        <end position="18"/>
    </location>
</feature>
<keyword evidence="3" id="KW-1185">Reference proteome</keyword>
<evidence type="ECO:0000256" key="1">
    <source>
        <dbReference type="SAM" id="SignalP"/>
    </source>
</evidence>
<proteinExistence type="predicted"/>
<evidence type="ECO:0000313" key="2">
    <source>
        <dbReference type="EMBL" id="WPU64431.1"/>
    </source>
</evidence>
<dbReference type="SUPFAM" id="SSF56925">
    <property type="entry name" value="OMPA-like"/>
    <property type="match status" value="1"/>
</dbReference>
<gene>
    <name evidence="2" type="ORF">SOO65_17190</name>
</gene>
<accession>A0AAX4HMI5</accession>
<evidence type="ECO:0008006" key="4">
    <source>
        <dbReference type="Google" id="ProtNLM"/>
    </source>
</evidence>
<name>A0AAX4HMI5_9BACT</name>
<dbReference type="RefSeq" id="WP_321393224.1">
    <property type="nucleotide sequence ID" value="NZ_CP139487.1"/>
</dbReference>
<dbReference type="Proteomes" id="UP001324634">
    <property type="component" value="Chromosome"/>
</dbReference>